<feature type="binding site" evidence="8">
    <location>
        <position position="274"/>
    </location>
    <ligand>
        <name>Zn(2+)</name>
        <dbReference type="ChEBI" id="CHEBI:29105"/>
        <note>catalytic</note>
    </ligand>
</feature>
<feature type="domain" description="CUB" evidence="11">
    <location>
        <begin position="374"/>
        <end position="482"/>
    </location>
</feature>
<evidence type="ECO:0000256" key="3">
    <source>
        <dbReference type="ARBA" id="ARBA00022801"/>
    </source>
</evidence>
<feature type="disulfide bond" evidence="8">
    <location>
        <begin position="236"/>
        <end position="237"/>
    </location>
</feature>
<dbReference type="SUPFAM" id="SSF55486">
    <property type="entry name" value="Metalloproteases ('zincins'), catalytic domain"/>
    <property type="match status" value="1"/>
</dbReference>
<dbReference type="EMBL" id="CAXITT010000246">
    <property type="protein sequence ID" value="CAL1537016.1"/>
    <property type="molecule type" value="Genomic_DNA"/>
</dbReference>
<evidence type="ECO:0000256" key="6">
    <source>
        <dbReference type="ARBA" id="ARBA00023157"/>
    </source>
</evidence>
<keyword evidence="3 8" id="KW-0378">Hydrolase</keyword>
<feature type="disulfide bond" evidence="8">
    <location>
        <begin position="234"/>
        <end position="256"/>
    </location>
</feature>
<keyword evidence="4 8" id="KW-0862">Zinc</keyword>
<dbReference type="FunFam" id="2.60.120.290:FF:000018">
    <property type="entry name" value="cubilin"/>
    <property type="match status" value="1"/>
</dbReference>
<dbReference type="GO" id="GO:0006508">
    <property type="term" value="P:proteolysis"/>
    <property type="evidence" value="ECO:0007669"/>
    <property type="project" value="UniProtKB-KW"/>
</dbReference>
<evidence type="ECO:0000256" key="1">
    <source>
        <dbReference type="ARBA" id="ARBA00022670"/>
    </source>
</evidence>
<name>A0AAV2HVQ7_LYMST</name>
<evidence type="ECO:0000256" key="9">
    <source>
        <dbReference type="RuleBase" id="RU361183"/>
    </source>
</evidence>
<dbReference type="CDD" id="cd00041">
    <property type="entry name" value="CUB"/>
    <property type="match status" value="2"/>
</dbReference>
<dbReference type="PANTHER" id="PTHR10127:SF861">
    <property type="entry name" value="DORSAL-VENTRAL PATTERNING PROTEIN TOLLOID-RELATED"/>
    <property type="match status" value="1"/>
</dbReference>
<dbReference type="InterPro" id="IPR001506">
    <property type="entry name" value="Peptidase_M12A"/>
</dbReference>
<dbReference type="PROSITE" id="PS51864">
    <property type="entry name" value="ASTACIN"/>
    <property type="match status" value="1"/>
</dbReference>
<dbReference type="Gene3D" id="2.60.120.290">
    <property type="entry name" value="Spermadhesin, CUB domain"/>
    <property type="match status" value="2"/>
</dbReference>
<keyword evidence="2 8" id="KW-0479">Metal-binding</keyword>
<keyword evidence="1 8" id="KW-0645">Protease</keyword>
<proteinExistence type="predicted"/>
<dbReference type="InterPro" id="IPR024079">
    <property type="entry name" value="MetalloPept_cat_dom_sf"/>
</dbReference>
<evidence type="ECO:0000256" key="7">
    <source>
        <dbReference type="PROSITE-ProRule" id="PRU00059"/>
    </source>
</evidence>
<comment type="caution">
    <text evidence="13">The sequence shown here is derived from an EMBL/GenBank/DDBJ whole genome shotgun (WGS) entry which is preliminary data.</text>
</comment>
<keyword evidence="6 8" id="KW-1015">Disulfide bond</keyword>
<organism evidence="13 14">
    <name type="scientific">Lymnaea stagnalis</name>
    <name type="common">Great pond snail</name>
    <name type="synonym">Helix stagnalis</name>
    <dbReference type="NCBI Taxonomy" id="6523"/>
    <lineage>
        <taxon>Eukaryota</taxon>
        <taxon>Metazoa</taxon>
        <taxon>Spiralia</taxon>
        <taxon>Lophotrochozoa</taxon>
        <taxon>Mollusca</taxon>
        <taxon>Gastropoda</taxon>
        <taxon>Heterobranchia</taxon>
        <taxon>Euthyneura</taxon>
        <taxon>Panpulmonata</taxon>
        <taxon>Hygrophila</taxon>
        <taxon>Lymnaeoidea</taxon>
        <taxon>Lymnaeidae</taxon>
        <taxon>Lymnaea</taxon>
    </lineage>
</organism>
<dbReference type="InterPro" id="IPR006026">
    <property type="entry name" value="Peptidase_Metallo"/>
</dbReference>
<dbReference type="Gene3D" id="3.40.390.10">
    <property type="entry name" value="Collagenase (Catalytic Domain)"/>
    <property type="match status" value="1"/>
</dbReference>
<dbReference type="PRINTS" id="PR00480">
    <property type="entry name" value="ASTACIN"/>
</dbReference>
<reference evidence="13 14" key="1">
    <citation type="submission" date="2024-04" db="EMBL/GenBank/DDBJ databases">
        <authorList>
            <consortium name="Genoscope - CEA"/>
            <person name="William W."/>
        </authorList>
    </citation>
    <scope>NUCLEOTIDE SEQUENCE [LARGE SCALE GENOMIC DNA]</scope>
</reference>
<feature type="domain" description="Peptidase M12A" evidence="12">
    <location>
        <begin position="171"/>
        <end position="372"/>
    </location>
</feature>
<dbReference type="PANTHER" id="PTHR10127">
    <property type="entry name" value="DISCOIDIN, CUB, EGF, LAMININ , AND ZINC METALLOPROTEASE DOMAIN CONTAINING"/>
    <property type="match status" value="1"/>
</dbReference>
<dbReference type="InterPro" id="IPR000859">
    <property type="entry name" value="CUB_dom"/>
</dbReference>
<evidence type="ECO:0000259" key="12">
    <source>
        <dbReference type="PROSITE" id="PS51864"/>
    </source>
</evidence>
<comment type="caution">
    <text evidence="7">Lacks conserved residue(s) required for the propagation of feature annotation.</text>
</comment>
<feature type="compositionally biased region" description="Basic residues" evidence="10">
    <location>
        <begin position="158"/>
        <end position="170"/>
    </location>
</feature>
<keyword evidence="14" id="KW-1185">Reference proteome</keyword>
<dbReference type="GO" id="GO:0008270">
    <property type="term" value="F:zinc ion binding"/>
    <property type="evidence" value="ECO:0007669"/>
    <property type="project" value="UniProtKB-UniRule"/>
</dbReference>
<feature type="active site" evidence="8">
    <location>
        <position position="265"/>
    </location>
</feature>
<keyword evidence="5 8" id="KW-0482">Metalloprotease</keyword>
<evidence type="ECO:0000313" key="14">
    <source>
        <dbReference type="Proteomes" id="UP001497497"/>
    </source>
</evidence>
<evidence type="ECO:0000256" key="4">
    <source>
        <dbReference type="ARBA" id="ARBA00022833"/>
    </source>
</evidence>
<evidence type="ECO:0000313" key="13">
    <source>
        <dbReference type="EMBL" id="CAL1537016.1"/>
    </source>
</evidence>
<dbReference type="InterPro" id="IPR035914">
    <property type="entry name" value="Sperma_CUB_dom_sf"/>
</dbReference>
<evidence type="ECO:0000256" key="8">
    <source>
        <dbReference type="PROSITE-ProRule" id="PRU01211"/>
    </source>
</evidence>
<gene>
    <name evidence="13" type="ORF">GSLYS_00010929001</name>
</gene>
<feature type="binding site" evidence="8">
    <location>
        <position position="268"/>
    </location>
    <ligand>
        <name>Zn(2+)</name>
        <dbReference type="ChEBI" id="CHEBI:29105"/>
        <note>catalytic</note>
    </ligand>
</feature>
<evidence type="ECO:0000259" key="11">
    <source>
        <dbReference type="PROSITE" id="PS01180"/>
    </source>
</evidence>
<dbReference type="SUPFAM" id="SSF49854">
    <property type="entry name" value="Spermadhesin, CUB domain"/>
    <property type="match status" value="2"/>
</dbReference>
<evidence type="ECO:0000256" key="5">
    <source>
        <dbReference type="ARBA" id="ARBA00023049"/>
    </source>
</evidence>
<dbReference type="AlphaFoldDB" id="A0AAV2HVQ7"/>
<dbReference type="Pfam" id="PF01400">
    <property type="entry name" value="Astacin"/>
    <property type="match status" value="1"/>
</dbReference>
<dbReference type="SMART" id="SM00042">
    <property type="entry name" value="CUB"/>
    <property type="match status" value="2"/>
</dbReference>
<accession>A0AAV2HVQ7</accession>
<feature type="binding site" evidence="8">
    <location>
        <position position="264"/>
    </location>
    <ligand>
        <name>Zn(2+)</name>
        <dbReference type="ChEBI" id="CHEBI:29105"/>
        <note>catalytic</note>
    </ligand>
</feature>
<comment type="cofactor">
    <cofactor evidence="8 9">
        <name>Zn(2+)</name>
        <dbReference type="ChEBI" id="CHEBI:29105"/>
    </cofactor>
    <text evidence="8 9">Binds 1 zinc ion per subunit.</text>
</comment>
<sequence>MIVLSKSKSKLTSKVKYRCFIMLIFASVVLGVSYSNESFAPNFSSRIVRRSFHYTKAIKERRETFKAHPAKDVDRLGKEIAIERSALIKKNVSINLCQKMQGIKCKEDKPRHEMQLTRRKASALQIPRQRIIMQLPENSEVKLQKTIKKRGTFLPKPPGHRRSKLNRNKRAATAEKSRLWEHATIPYVFDSMFSVEDKIRMMIAMRTWEIATCVSFKEKEAADKDYFMFTDKGCGCCADVGRKEHGVSSISLAKDCRNIGIIMHELGHIIGFWHEHTRPDRDEYVDVILEHAIENKAHNFIKNKPEEVDSLGEPYDVDSIMHYGRNKFAKSQRNDTIVPKTLPGSVVRPTIGQRYRLSPGDIRQTNKLYKCASCGQTFQEDTATFSHKPTAGKSETCHWRIRVAYGERIVLNITSLRIPRSANCVNGHLEVRDGPNSQSPQIGRFCGGNLPGALKSSGRRMWLEYKTLHGKGSGFTAHYVTECGGGIRSEKGIIASPTYYDRYLKNLDCSWNITVEPGYTIALNFEFFELETSPICEYDYLEIREGNKKTDPLIGKYCGLNYPKKLNSKANQLFFRFVSDSETQRKGFYISFVQEID</sequence>
<protein>
    <recommendedName>
        <fullName evidence="9">Metalloendopeptidase</fullName>
        <ecNumber evidence="9">3.4.24.-</ecNumber>
    </recommendedName>
</protein>
<dbReference type="Proteomes" id="UP001497497">
    <property type="component" value="Unassembled WGS sequence"/>
</dbReference>
<evidence type="ECO:0000256" key="2">
    <source>
        <dbReference type="ARBA" id="ARBA00022723"/>
    </source>
</evidence>
<feature type="region of interest" description="Disordered" evidence="10">
    <location>
        <begin position="151"/>
        <end position="172"/>
    </location>
</feature>
<dbReference type="GO" id="GO:0004222">
    <property type="term" value="F:metalloendopeptidase activity"/>
    <property type="evidence" value="ECO:0007669"/>
    <property type="project" value="UniProtKB-UniRule"/>
</dbReference>
<dbReference type="PROSITE" id="PS01180">
    <property type="entry name" value="CUB"/>
    <property type="match status" value="2"/>
</dbReference>
<feature type="domain" description="CUB" evidence="11">
    <location>
        <begin position="483"/>
        <end position="595"/>
    </location>
</feature>
<dbReference type="SMART" id="SM00235">
    <property type="entry name" value="ZnMc"/>
    <property type="match status" value="1"/>
</dbReference>
<dbReference type="EC" id="3.4.24.-" evidence="9"/>
<dbReference type="Pfam" id="PF00431">
    <property type="entry name" value="CUB"/>
    <property type="match status" value="2"/>
</dbReference>
<evidence type="ECO:0000256" key="10">
    <source>
        <dbReference type="SAM" id="MobiDB-lite"/>
    </source>
</evidence>